<dbReference type="NCBIfam" id="NF001965">
    <property type="entry name" value="PRK00742.1"/>
    <property type="match status" value="1"/>
</dbReference>
<feature type="domain" description="CheB-type methylesterase" evidence="10">
    <location>
        <begin position="172"/>
        <end position="364"/>
    </location>
</feature>
<keyword evidence="4 6" id="KW-0378">Hydrolase</keyword>
<dbReference type="InterPro" id="IPR008248">
    <property type="entry name" value="CheB-like"/>
</dbReference>
<evidence type="ECO:0000256" key="2">
    <source>
        <dbReference type="ARBA" id="ARBA00022500"/>
    </source>
</evidence>
<gene>
    <name evidence="6" type="primary">cheB</name>
    <name evidence="11" type="ORF">C1O66_20945</name>
</gene>
<dbReference type="InterPro" id="IPR000673">
    <property type="entry name" value="Sig_transdc_resp-reg_Me-estase"/>
</dbReference>
<comment type="domain">
    <text evidence="6">Contains a C-terminal catalytic domain, and an N-terminal region which modulates catalytic activity.</text>
</comment>
<dbReference type="Gene3D" id="3.40.50.180">
    <property type="entry name" value="Methylesterase CheB, C-terminal domain"/>
    <property type="match status" value="1"/>
</dbReference>
<dbReference type="NCBIfam" id="NF009206">
    <property type="entry name" value="PRK12555.1"/>
    <property type="match status" value="1"/>
</dbReference>
<dbReference type="SUPFAM" id="SSF52172">
    <property type="entry name" value="CheY-like"/>
    <property type="match status" value="1"/>
</dbReference>
<proteinExistence type="inferred from homology"/>
<dbReference type="InterPro" id="IPR001789">
    <property type="entry name" value="Sig_transdc_resp-reg_receiver"/>
</dbReference>
<evidence type="ECO:0000256" key="8">
    <source>
        <dbReference type="PROSITE-ProRule" id="PRU00169"/>
    </source>
</evidence>
<evidence type="ECO:0000256" key="6">
    <source>
        <dbReference type="HAMAP-Rule" id="MF_00099"/>
    </source>
</evidence>
<dbReference type="GO" id="GO:0050568">
    <property type="term" value="F:protein-glutamine glutaminase activity"/>
    <property type="evidence" value="ECO:0007669"/>
    <property type="project" value="UniProtKB-UniRule"/>
</dbReference>
<dbReference type="PROSITE" id="PS50110">
    <property type="entry name" value="RESPONSE_REGULATORY"/>
    <property type="match status" value="1"/>
</dbReference>
<dbReference type="GO" id="GO:0005737">
    <property type="term" value="C:cytoplasm"/>
    <property type="evidence" value="ECO:0007669"/>
    <property type="project" value="UniProtKB-SubCell"/>
</dbReference>
<dbReference type="GO" id="GO:0006935">
    <property type="term" value="P:chemotaxis"/>
    <property type="evidence" value="ECO:0007669"/>
    <property type="project" value="UniProtKB-UniRule"/>
</dbReference>
<dbReference type="CDD" id="cd16432">
    <property type="entry name" value="CheB_Rec"/>
    <property type="match status" value="1"/>
</dbReference>
<dbReference type="Proteomes" id="UP000235916">
    <property type="component" value="Unassembled WGS sequence"/>
</dbReference>
<comment type="PTM">
    <text evidence="6">Phosphorylated by CheA. Phosphorylation of the N-terminal regulatory domain activates the methylesterase activity.</text>
</comment>
<comment type="subcellular location">
    <subcellularLocation>
        <location evidence="6">Cytoplasm</location>
    </subcellularLocation>
</comment>
<evidence type="ECO:0000256" key="7">
    <source>
        <dbReference type="PROSITE-ProRule" id="PRU00050"/>
    </source>
</evidence>
<sequence length="372" mass="39343">MAKTTVVVVDDSALVRSILSEIINRQPDMVCIGAAADPLLAREMIRSLNPDVITLDIEMPRMDGLDFLSRLMRLRPMPVVMVSTLTERGAEVTLKALELGAVDFVAKPKIGVADGIRLLADDITDKIRIAAKAHIRRSHAALPASGATGAAAHAGHPPAAPAKPVTMASLGRLSTEKIIFIGASTGGTEATKDVLVNLPADCPAVVITQHMPPGFTKSYAARLDGLCRIRIKEASDGERILPGHGYIAPGGLHLSVERSGANYIARVQDGEPVNRHKPSVEVLFHSAARVVGPNALGIMLTGMGADGAKAMKVMKDAGAYNFVQDEATCVVFGMPREAINAGAADEVLPLNQIAPRLIERLRSTSGMSLNRV</sequence>
<keyword evidence="3 6" id="KW-0597">Phosphoprotein</keyword>
<dbReference type="Gene3D" id="3.40.50.2300">
    <property type="match status" value="1"/>
</dbReference>
<dbReference type="GO" id="GO:0008984">
    <property type="term" value="F:protein-glutamate methylesterase activity"/>
    <property type="evidence" value="ECO:0007669"/>
    <property type="project" value="UniProtKB-UniRule"/>
</dbReference>
<feature type="active site" evidence="6 7">
    <location>
        <position position="184"/>
    </location>
</feature>
<dbReference type="GO" id="GO:0000156">
    <property type="term" value="F:phosphorelay response regulator activity"/>
    <property type="evidence" value="ECO:0007669"/>
    <property type="project" value="InterPro"/>
</dbReference>
<keyword evidence="12" id="KW-1185">Reference proteome</keyword>
<protein>
    <recommendedName>
        <fullName evidence="6">Protein-glutamate methylesterase/protein-glutamine glutaminase</fullName>
        <ecNumber evidence="6">3.1.1.61</ecNumber>
        <ecNumber evidence="6">3.5.1.44</ecNumber>
    </recommendedName>
</protein>
<evidence type="ECO:0000259" key="9">
    <source>
        <dbReference type="PROSITE" id="PS50110"/>
    </source>
</evidence>
<comment type="catalytic activity">
    <reaction evidence="5 6">
        <text>[protein]-L-glutamate 5-O-methyl ester + H2O = L-glutamyl-[protein] + methanol + H(+)</text>
        <dbReference type="Rhea" id="RHEA:23236"/>
        <dbReference type="Rhea" id="RHEA-COMP:10208"/>
        <dbReference type="Rhea" id="RHEA-COMP:10311"/>
        <dbReference type="ChEBI" id="CHEBI:15377"/>
        <dbReference type="ChEBI" id="CHEBI:15378"/>
        <dbReference type="ChEBI" id="CHEBI:17790"/>
        <dbReference type="ChEBI" id="CHEBI:29973"/>
        <dbReference type="ChEBI" id="CHEBI:82795"/>
        <dbReference type="EC" id="3.1.1.61"/>
    </reaction>
</comment>
<comment type="catalytic activity">
    <reaction evidence="6">
        <text>L-glutaminyl-[protein] + H2O = L-glutamyl-[protein] + NH4(+)</text>
        <dbReference type="Rhea" id="RHEA:16441"/>
        <dbReference type="Rhea" id="RHEA-COMP:10207"/>
        <dbReference type="Rhea" id="RHEA-COMP:10208"/>
        <dbReference type="ChEBI" id="CHEBI:15377"/>
        <dbReference type="ChEBI" id="CHEBI:28938"/>
        <dbReference type="ChEBI" id="CHEBI:29973"/>
        <dbReference type="ChEBI" id="CHEBI:30011"/>
        <dbReference type="EC" id="3.5.1.44"/>
    </reaction>
</comment>
<dbReference type="PANTHER" id="PTHR42872">
    <property type="entry name" value="PROTEIN-GLUTAMATE METHYLESTERASE/PROTEIN-GLUTAMINE GLUTAMINASE"/>
    <property type="match status" value="1"/>
</dbReference>
<dbReference type="EC" id="3.1.1.61" evidence="6"/>
<comment type="caution">
    <text evidence="11">The sequence shown here is derived from an EMBL/GenBank/DDBJ whole genome shotgun (WGS) entry which is preliminary data.</text>
</comment>
<dbReference type="EMBL" id="POSP01000004">
    <property type="protein sequence ID" value="PND36188.1"/>
    <property type="molecule type" value="Genomic_DNA"/>
</dbReference>
<dbReference type="SMART" id="SM00448">
    <property type="entry name" value="REC"/>
    <property type="match status" value="1"/>
</dbReference>
<feature type="modified residue" description="4-aspartylphosphate" evidence="6 8">
    <location>
        <position position="56"/>
    </location>
</feature>
<keyword evidence="2 6" id="KW-0145">Chemotaxis</keyword>
<evidence type="ECO:0000313" key="11">
    <source>
        <dbReference type="EMBL" id="PND36188.1"/>
    </source>
</evidence>
<dbReference type="PROSITE" id="PS50122">
    <property type="entry name" value="CHEB"/>
    <property type="match status" value="1"/>
</dbReference>
<keyword evidence="1 6" id="KW-0963">Cytoplasm</keyword>
<feature type="active site" evidence="6 7">
    <location>
        <position position="306"/>
    </location>
</feature>
<dbReference type="PANTHER" id="PTHR42872:SF6">
    <property type="entry name" value="PROTEIN-GLUTAMATE METHYLESTERASE_PROTEIN-GLUTAMINE GLUTAMINASE"/>
    <property type="match status" value="1"/>
</dbReference>
<dbReference type="FunFam" id="3.40.50.2300:FF:000060">
    <property type="entry name" value="Protein-glutamate methylesterase/protein-glutamine glutaminase"/>
    <property type="match status" value="1"/>
</dbReference>
<comment type="function">
    <text evidence="6">Involved in chemotaxis. Part of a chemotaxis signal transduction system that modulates chemotaxis in response to various stimuli. Catalyzes the demethylation of specific methylglutamate residues introduced into the chemoreceptors (methyl-accepting chemotaxis proteins or MCP) by CheR. Also mediates the irreversible deamidation of specific glutamine residues to glutamic acid.</text>
</comment>
<dbReference type="InterPro" id="IPR035909">
    <property type="entry name" value="CheB_C"/>
</dbReference>
<accession>A0A2N8KRU5</accession>
<comment type="similarity">
    <text evidence="6">Belongs to the CheB family.</text>
</comment>
<dbReference type="InterPro" id="IPR011006">
    <property type="entry name" value="CheY-like_superfamily"/>
</dbReference>
<organism evidence="11 12">
    <name type="scientific">Kinneretia aquatilis</name>
    <dbReference type="NCBI Taxonomy" id="2070761"/>
    <lineage>
        <taxon>Bacteria</taxon>
        <taxon>Pseudomonadati</taxon>
        <taxon>Pseudomonadota</taxon>
        <taxon>Betaproteobacteria</taxon>
        <taxon>Burkholderiales</taxon>
        <taxon>Sphaerotilaceae</taxon>
        <taxon>Roseateles</taxon>
    </lineage>
</organism>
<dbReference type="Pfam" id="PF01339">
    <property type="entry name" value="CheB_methylest"/>
    <property type="match status" value="1"/>
</dbReference>
<dbReference type="HAMAP" id="MF_00099">
    <property type="entry name" value="CheB_chemtxs"/>
    <property type="match status" value="1"/>
</dbReference>
<evidence type="ECO:0000256" key="4">
    <source>
        <dbReference type="ARBA" id="ARBA00022801"/>
    </source>
</evidence>
<feature type="domain" description="Response regulatory" evidence="9">
    <location>
        <begin position="5"/>
        <end position="122"/>
    </location>
</feature>
<dbReference type="CDD" id="cd17541">
    <property type="entry name" value="REC_CheB-like"/>
    <property type="match status" value="1"/>
</dbReference>
<dbReference type="PIRSF" id="PIRSF000876">
    <property type="entry name" value="RR_chemtxs_CheB"/>
    <property type="match status" value="1"/>
</dbReference>
<feature type="active site" evidence="6 7">
    <location>
        <position position="210"/>
    </location>
</feature>
<evidence type="ECO:0000313" key="12">
    <source>
        <dbReference type="Proteomes" id="UP000235916"/>
    </source>
</evidence>
<name>A0A2N8KRU5_9BURK</name>
<evidence type="ECO:0000256" key="1">
    <source>
        <dbReference type="ARBA" id="ARBA00022490"/>
    </source>
</evidence>
<dbReference type="SUPFAM" id="SSF52738">
    <property type="entry name" value="Methylesterase CheB, C-terminal domain"/>
    <property type="match status" value="1"/>
</dbReference>
<reference evidence="11 12" key="1">
    <citation type="submission" date="2018-01" db="EMBL/GenBank/DDBJ databases">
        <title>Draft genome sequence of Paucibacter aquatile CR182 isolated from freshwater of the Nakdong River.</title>
        <authorList>
            <person name="Choi A."/>
            <person name="Chung E.J."/>
        </authorList>
    </citation>
    <scope>NUCLEOTIDE SEQUENCE [LARGE SCALE GENOMIC DNA]</scope>
    <source>
        <strain evidence="11 12">CR182</strain>
    </source>
</reference>
<dbReference type="AlphaFoldDB" id="A0A2N8KRU5"/>
<evidence type="ECO:0000256" key="3">
    <source>
        <dbReference type="ARBA" id="ARBA00022553"/>
    </source>
</evidence>
<dbReference type="OrthoDB" id="9793421at2"/>
<evidence type="ECO:0000256" key="5">
    <source>
        <dbReference type="ARBA" id="ARBA00048267"/>
    </source>
</evidence>
<dbReference type="EC" id="3.5.1.44" evidence="6"/>
<dbReference type="RefSeq" id="WP_102769963.1">
    <property type="nucleotide sequence ID" value="NZ_POSP01000004.1"/>
</dbReference>
<dbReference type="Pfam" id="PF00072">
    <property type="entry name" value="Response_reg"/>
    <property type="match status" value="1"/>
</dbReference>
<evidence type="ECO:0000259" key="10">
    <source>
        <dbReference type="PROSITE" id="PS50122"/>
    </source>
</evidence>